<keyword evidence="3" id="KW-1185">Reference proteome</keyword>
<accession>A0A0M8K7S8</accession>
<sequence length="160" mass="17621">MAVLLRLRTWQGVVRTTLDDQTVAETPLSALPDLQTFQHDDDTNTPGLALFRALGGQALLERLDADPDGLLLLDADEAADALPWEFAALPDRKAPLCLDYGFLRLVDRPAPPPPPGEVLHLVALAADPLVDAQGNPRREGRLDFDRELGEVREYVGFYLQ</sequence>
<dbReference type="Proteomes" id="UP000037784">
    <property type="component" value="Unassembled WGS sequence"/>
</dbReference>
<gene>
    <name evidence="1" type="ORF">ARMA_1938</name>
    <name evidence="2" type="ORF">SE16_00755</name>
</gene>
<evidence type="ECO:0000313" key="4">
    <source>
        <dbReference type="Proteomes" id="UP000050502"/>
    </source>
</evidence>
<name>A0A0M8K7S8_9CHLR</name>
<dbReference type="EMBL" id="BBZA01000160">
    <property type="protein sequence ID" value="GAP63515.1"/>
    <property type="molecule type" value="Genomic_DNA"/>
</dbReference>
<dbReference type="Proteomes" id="UP000050502">
    <property type="component" value="Unassembled WGS sequence"/>
</dbReference>
<protein>
    <submittedName>
        <fullName evidence="1">Uncharacterized protein</fullName>
    </submittedName>
</protein>
<proteinExistence type="predicted"/>
<evidence type="ECO:0000313" key="2">
    <source>
        <dbReference type="EMBL" id="KPL89104.1"/>
    </source>
</evidence>
<dbReference type="InParanoid" id="A0A0M8K7S8"/>
<evidence type="ECO:0000313" key="3">
    <source>
        <dbReference type="Proteomes" id="UP000037784"/>
    </source>
</evidence>
<evidence type="ECO:0000313" key="1">
    <source>
        <dbReference type="EMBL" id="GAP63515.1"/>
    </source>
</evidence>
<dbReference type="RefSeq" id="WP_054493338.1">
    <property type="nucleotide sequence ID" value="NZ_BBZA01000160.1"/>
</dbReference>
<comment type="caution">
    <text evidence="1">The sequence shown here is derived from an EMBL/GenBank/DDBJ whole genome shotgun (WGS) entry which is preliminary data.</text>
</comment>
<reference evidence="1 3" key="1">
    <citation type="journal article" date="2015" name="Genome Announc.">
        <title>Draft Genome Sequence of a Heterotrophic Facultative Anaerobic Thermophilic Bacterium, Ardenticatena maritima Strain 110ST.</title>
        <authorList>
            <person name="Kawaichi S."/>
            <person name="Yoshida T."/>
            <person name="Sako Y."/>
            <person name="Nakamura R."/>
        </authorList>
    </citation>
    <scope>NUCLEOTIDE SEQUENCE [LARGE SCALE GENOMIC DNA]</scope>
    <source>
        <strain evidence="1 3">110S</strain>
    </source>
</reference>
<dbReference type="EMBL" id="LGKN01000003">
    <property type="protein sequence ID" value="KPL89104.1"/>
    <property type="molecule type" value="Genomic_DNA"/>
</dbReference>
<reference evidence="2 4" key="2">
    <citation type="submission" date="2015-07" db="EMBL/GenBank/DDBJ databases">
        <title>Whole genome sequence of Ardenticatena maritima DSM 23922.</title>
        <authorList>
            <person name="Hemp J."/>
            <person name="Ward L.M."/>
            <person name="Pace L.A."/>
            <person name="Fischer W.W."/>
        </authorList>
    </citation>
    <scope>NUCLEOTIDE SEQUENCE [LARGE SCALE GENOMIC DNA]</scope>
    <source>
        <strain evidence="2 4">110S</strain>
    </source>
</reference>
<reference evidence="3" key="3">
    <citation type="submission" date="2015-08" db="EMBL/GenBank/DDBJ databases">
        <title>Draft Genome Sequence of a Heterotrophic Facultative Anaerobic Bacterium Ardenticatena maritima Strain 110S.</title>
        <authorList>
            <person name="Kawaichi S."/>
            <person name="Yoshida T."/>
            <person name="Sako Y."/>
            <person name="Nakamura R."/>
        </authorList>
    </citation>
    <scope>NUCLEOTIDE SEQUENCE [LARGE SCALE GENOMIC DNA]</scope>
    <source>
        <strain evidence="3">110S</strain>
    </source>
</reference>
<organism evidence="1 3">
    <name type="scientific">Ardenticatena maritima</name>
    <dbReference type="NCBI Taxonomy" id="872965"/>
    <lineage>
        <taxon>Bacteria</taxon>
        <taxon>Bacillati</taxon>
        <taxon>Chloroflexota</taxon>
        <taxon>Ardenticatenia</taxon>
        <taxon>Ardenticatenales</taxon>
        <taxon>Ardenticatenaceae</taxon>
        <taxon>Ardenticatena</taxon>
    </lineage>
</organism>
<dbReference type="AlphaFoldDB" id="A0A0M8K7S8"/>